<gene>
    <name evidence="2" type="primary">GIN1</name>
</gene>
<evidence type="ECO:0000313" key="2">
    <source>
        <dbReference type="EMBL" id="SBP18325.1"/>
    </source>
</evidence>
<feature type="compositionally biased region" description="Basic and acidic residues" evidence="1">
    <location>
        <begin position="173"/>
        <end position="184"/>
    </location>
</feature>
<dbReference type="EMBL" id="HADW01016925">
    <property type="protein sequence ID" value="SBP18325.1"/>
    <property type="molecule type" value="Transcribed_RNA"/>
</dbReference>
<feature type="region of interest" description="Disordered" evidence="1">
    <location>
        <begin position="161"/>
        <end position="195"/>
    </location>
</feature>
<proteinExistence type="predicted"/>
<organism evidence="2">
    <name type="scientific">Iconisemion striatum</name>
    <dbReference type="NCBI Taxonomy" id="60296"/>
    <lineage>
        <taxon>Eukaryota</taxon>
        <taxon>Metazoa</taxon>
        <taxon>Chordata</taxon>
        <taxon>Craniata</taxon>
        <taxon>Vertebrata</taxon>
        <taxon>Euteleostomi</taxon>
        <taxon>Actinopterygii</taxon>
        <taxon>Neopterygii</taxon>
        <taxon>Teleostei</taxon>
        <taxon>Neoteleostei</taxon>
        <taxon>Acanthomorphata</taxon>
        <taxon>Ovalentaria</taxon>
        <taxon>Atherinomorphae</taxon>
        <taxon>Cyprinodontiformes</taxon>
        <taxon>Nothobranchiidae</taxon>
        <taxon>Iconisemion</taxon>
    </lineage>
</organism>
<reference evidence="2" key="2">
    <citation type="submission" date="2016-06" db="EMBL/GenBank/DDBJ databases">
        <title>The genome of a short-lived fish provides insights into sex chromosome evolution and the genetic control of aging.</title>
        <authorList>
            <person name="Reichwald K."/>
            <person name="Felder M."/>
            <person name="Petzold A."/>
            <person name="Koch P."/>
            <person name="Groth M."/>
            <person name="Platzer M."/>
        </authorList>
    </citation>
    <scope>NUCLEOTIDE SEQUENCE</scope>
    <source>
        <tissue evidence="2">Brain</tissue>
    </source>
</reference>
<protein>
    <submittedName>
        <fullName evidence="2">Gypsy retrotransposon integrase 1</fullName>
    </submittedName>
</protein>
<sequence length="195" mass="21190">MTNPCFEPFIMTGDVSLCEGTDENTPVKVKILRDTGASQTLIKEGVLPFSPNSSAGFSVLLTGIELGSFSSPVHQVKLNCPVVSGMVQIAVCKELPIAGIDVLLGNDLARGRVVPQLELLQKPVLQNSEEFESNIYPACVLTRAQRKKDVDITLENTVLHPMLGEEAEASEPEPEKGSEKKVEESNDVFPLSRRN</sequence>
<evidence type="ECO:0000256" key="1">
    <source>
        <dbReference type="SAM" id="MobiDB-lite"/>
    </source>
</evidence>
<dbReference type="AlphaFoldDB" id="A0A1A7XKF8"/>
<name>A0A1A7XKF8_9TELE</name>
<reference evidence="2" key="1">
    <citation type="submission" date="2016-05" db="EMBL/GenBank/DDBJ databases">
        <authorList>
            <person name="Lavstsen T."/>
            <person name="Jespersen J.S."/>
        </authorList>
    </citation>
    <scope>NUCLEOTIDE SEQUENCE</scope>
    <source>
        <tissue evidence="2">Brain</tissue>
    </source>
</reference>
<accession>A0A1A7XKF8</accession>